<dbReference type="Proteomes" id="UP000830925">
    <property type="component" value="Chromosome"/>
</dbReference>
<dbReference type="AlphaFoldDB" id="A0AAE9HBT6"/>
<evidence type="ECO:0000313" key="1">
    <source>
        <dbReference type="EMBL" id="UPL20217.1"/>
    </source>
</evidence>
<proteinExistence type="predicted"/>
<sequence length="131" mass="14044">MGMKPGLTVSPREFRVERVVSMEPGRSGTLQVKLQDSEGKEVALIFSAASKEELASTLFLLAPKDEDQSANTPHRAIEAHSVRAARTPSGIPVLALSLTPSIALPLVYDEKVRAAVAVLEEELQPRSGLAN</sequence>
<dbReference type="RefSeq" id="WP_247965726.1">
    <property type="nucleotide sequence ID" value="NZ_CP095873.1"/>
</dbReference>
<accession>A0AAE9HBT6</accession>
<dbReference type="EMBL" id="CP095873">
    <property type="protein sequence ID" value="UPL20217.1"/>
    <property type="molecule type" value="Genomic_DNA"/>
</dbReference>
<evidence type="ECO:0000313" key="2">
    <source>
        <dbReference type="Proteomes" id="UP000830925"/>
    </source>
</evidence>
<name>A0AAE9HBT6_ALCFA</name>
<organism evidence="1 2">
    <name type="scientific">Alcaligenes faecalis</name>
    <dbReference type="NCBI Taxonomy" id="511"/>
    <lineage>
        <taxon>Bacteria</taxon>
        <taxon>Pseudomonadati</taxon>
        <taxon>Pseudomonadota</taxon>
        <taxon>Betaproteobacteria</taxon>
        <taxon>Burkholderiales</taxon>
        <taxon>Alcaligenaceae</taxon>
        <taxon>Alcaligenes</taxon>
    </lineage>
</organism>
<protein>
    <submittedName>
        <fullName evidence="1">Uncharacterized protein</fullName>
    </submittedName>
</protein>
<reference evidence="1" key="1">
    <citation type="submission" date="2022-04" db="EMBL/GenBank/DDBJ databases">
        <title>Genomic mining of Alcaligenes faecalis D334 producing ectoin and derivatives.</title>
        <authorList>
            <person name="Doan V.T."/>
            <person name="Quach N.T."/>
            <person name="Vu T.-H.-N."/>
            <person name="Phi Q.-T."/>
        </authorList>
    </citation>
    <scope>NUCLEOTIDE SEQUENCE</scope>
    <source>
        <strain evidence="1">D334</strain>
    </source>
</reference>
<gene>
    <name evidence="1" type="ORF">MXF72_12355</name>
</gene>